<comment type="caution">
    <text evidence="3">The sequence shown here is derived from an EMBL/GenBank/DDBJ whole genome shotgun (WGS) entry which is preliminary data.</text>
</comment>
<evidence type="ECO:0000313" key="3">
    <source>
        <dbReference type="EMBL" id="OSY52980.1"/>
    </source>
</evidence>
<feature type="transmembrane region" description="Helical" evidence="2">
    <location>
        <begin position="36"/>
        <end position="57"/>
    </location>
</feature>
<name>A0A1Y2P064_STRFR</name>
<proteinExistence type="predicted"/>
<gene>
    <name evidence="3" type="ORF">BG846_01370</name>
</gene>
<keyword evidence="2" id="KW-0812">Transmembrane</keyword>
<evidence type="ECO:0000256" key="2">
    <source>
        <dbReference type="SAM" id="Phobius"/>
    </source>
</evidence>
<accession>A0A1Y2P064</accession>
<reference evidence="3 4" key="1">
    <citation type="submission" date="2016-09" db="EMBL/GenBank/DDBJ databases">
        <title>Streptomyces fradiae DSM40063, a candidate organism with high potential of specific P450 cytochromes.</title>
        <authorList>
            <person name="Grumaz C."/>
            <person name="Vainshtein Y."/>
            <person name="Kirstahler P."/>
            <person name="Sohn K."/>
        </authorList>
    </citation>
    <scope>NUCLEOTIDE SEQUENCE [LARGE SCALE GENOMIC DNA]</scope>
    <source>
        <strain evidence="3 4">DSM 40063</strain>
    </source>
</reference>
<keyword evidence="2" id="KW-1133">Transmembrane helix</keyword>
<dbReference type="EMBL" id="MIFZ01000117">
    <property type="protein sequence ID" value="OSY52980.1"/>
    <property type="molecule type" value="Genomic_DNA"/>
</dbReference>
<evidence type="ECO:0000313" key="4">
    <source>
        <dbReference type="Proteomes" id="UP000194318"/>
    </source>
</evidence>
<dbReference type="AlphaFoldDB" id="A0A1Y2P064"/>
<keyword evidence="2" id="KW-0472">Membrane</keyword>
<organism evidence="3 4">
    <name type="scientific">Streptomyces fradiae ATCC 10745 = DSM 40063</name>
    <dbReference type="NCBI Taxonomy" id="1319510"/>
    <lineage>
        <taxon>Bacteria</taxon>
        <taxon>Bacillati</taxon>
        <taxon>Actinomycetota</taxon>
        <taxon>Actinomycetes</taxon>
        <taxon>Kitasatosporales</taxon>
        <taxon>Streptomycetaceae</taxon>
        <taxon>Streptomyces</taxon>
    </lineage>
</organism>
<feature type="region of interest" description="Disordered" evidence="1">
    <location>
        <begin position="96"/>
        <end position="124"/>
    </location>
</feature>
<protein>
    <submittedName>
        <fullName evidence="3">Uncharacterized protein</fullName>
    </submittedName>
</protein>
<sequence length="124" mass="12868">MARVPEYPRGYAVRGPAGFLGAMTSAPTRRITPRRLAPLGAVLAGTLLPLALGVLLAKAMAADPMTPVNALVTNGGRARISPADLRGCGYGGLRRRARDAVRRPGRRVRTAAEDPAREGAAAGT</sequence>
<evidence type="ECO:0000256" key="1">
    <source>
        <dbReference type="SAM" id="MobiDB-lite"/>
    </source>
</evidence>
<feature type="compositionally biased region" description="Basic residues" evidence="1">
    <location>
        <begin position="96"/>
        <end position="109"/>
    </location>
</feature>
<dbReference type="Proteomes" id="UP000194318">
    <property type="component" value="Unassembled WGS sequence"/>
</dbReference>